<evidence type="ECO:0000256" key="2">
    <source>
        <dbReference type="ARBA" id="ARBA00013064"/>
    </source>
</evidence>
<dbReference type="PROSITE" id="PS00383">
    <property type="entry name" value="TYR_PHOSPHATASE_1"/>
    <property type="match status" value="1"/>
</dbReference>
<dbReference type="SMART" id="SM00194">
    <property type="entry name" value="PTPc"/>
    <property type="match status" value="1"/>
</dbReference>
<dbReference type="GO" id="GO:0005634">
    <property type="term" value="C:nucleus"/>
    <property type="evidence" value="ECO:0007669"/>
    <property type="project" value="TreeGrafter"/>
</dbReference>
<dbReference type="Gene3D" id="3.90.190.10">
    <property type="entry name" value="Protein tyrosine phosphatase superfamily"/>
    <property type="match status" value="1"/>
</dbReference>
<dbReference type="SUPFAM" id="SSF52799">
    <property type="entry name" value="(Phosphotyrosine protein) phosphatases II"/>
    <property type="match status" value="1"/>
</dbReference>
<dbReference type="GO" id="GO:0004726">
    <property type="term" value="F:non-membrane spanning protein tyrosine phosphatase activity"/>
    <property type="evidence" value="ECO:0007669"/>
    <property type="project" value="InterPro"/>
</dbReference>
<feature type="domain" description="Tyrosine specific protein phosphatases" evidence="10">
    <location>
        <begin position="206"/>
        <end position="283"/>
    </location>
</feature>
<dbReference type="Pfam" id="PF00102">
    <property type="entry name" value="Y_phosphatase"/>
    <property type="match status" value="1"/>
</dbReference>
<feature type="region of interest" description="Disordered" evidence="8">
    <location>
        <begin position="525"/>
        <end position="578"/>
    </location>
</feature>
<dbReference type="InterPro" id="IPR000242">
    <property type="entry name" value="PTP_cat"/>
</dbReference>
<dbReference type="PROSITE" id="PS50055">
    <property type="entry name" value="TYR_PHOSPHATASE_PTP"/>
    <property type="match status" value="1"/>
</dbReference>
<dbReference type="PANTHER" id="PTHR45983:SF4">
    <property type="entry name" value="TYROSINE-PROTEIN PHOSPHATASE NON-RECEPTOR TYPE 18"/>
    <property type="match status" value="1"/>
</dbReference>
<keyword evidence="3" id="KW-0963">Cytoplasm</keyword>
<dbReference type="OrthoDB" id="10253954at2759"/>
<evidence type="ECO:0000256" key="4">
    <source>
        <dbReference type="ARBA" id="ARBA00022553"/>
    </source>
</evidence>
<feature type="compositionally biased region" description="Basic and acidic residues" evidence="8">
    <location>
        <begin position="568"/>
        <end position="578"/>
    </location>
</feature>
<keyword evidence="6" id="KW-0904">Protein phosphatase</keyword>
<gene>
    <name evidence="12" type="primary">PTPN18</name>
</gene>
<dbReference type="KEGG" id="muo:115463460"/>
<keyword evidence="4" id="KW-0597">Phosphoprotein</keyword>
<dbReference type="InterPro" id="IPR000387">
    <property type="entry name" value="Tyr_Pase_dom"/>
</dbReference>
<feature type="region of interest" description="Disordered" evidence="8">
    <location>
        <begin position="412"/>
        <end position="509"/>
    </location>
</feature>
<dbReference type="FunCoup" id="A0A6P7XHT8">
    <property type="interactions" value="2566"/>
</dbReference>
<dbReference type="CTD" id="26469"/>
<dbReference type="SMART" id="SM00404">
    <property type="entry name" value="PTPc_motif"/>
    <property type="match status" value="1"/>
</dbReference>
<evidence type="ECO:0000313" key="11">
    <source>
        <dbReference type="Proteomes" id="UP000515156"/>
    </source>
</evidence>
<dbReference type="InterPro" id="IPR029021">
    <property type="entry name" value="Prot-tyrosine_phosphatase-like"/>
</dbReference>
<dbReference type="AlphaFoldDB" id="A0A6P7XHT8"/>
<evidence type="ECO:0000256" key="6">
    <source>
        <dbReference type="ARBA" id="ARBA00022912"/>
    </source>
</evidence>
<accession>A0A6P7XHT8</accession>
<dbReference type="EC" id="3.1.3.48" evidence="2"/>
<protein>
    <recommendedName>
        <fullName evidence="2">protein-tyrosine-phosphatase</fullName>
        <ecNumber evidence="2">3.1.3.48</ecNumber>
    </recommendedName>
</protein>
<organism evidence="11 12">
    <name type="scientific">Microcaecilia unicolor</name>
    <dbReference type="NCBI Taxonomy" id="1415580"/>
    <lineage>
        <taxon>Eukaryota</taxon>
        <taxon>Metazoa</taxon>
        <taxon>Chordata</taxon>
        <taxon>Craniata</taxon>
        <taxon>Vertebrata</taxon>
        <taxon>Euteleostomi</taxon>
        <taxon>Amphibia</taxon>
        <taxon>Gymnophiona</taxon>
        <taxon>Siphonopidae</taxon>
        <taxon>Microcaecilia</taxon>
    </lineage>
</organism>
<evidence type="ECO:0000259" key="10">
    <source>
        <dbReference type="PROSITE" id="PS50056"/>
    </source>
</evidence>
<feature type="compositionally biased region" description="Polar residues" evidence="8">
    <location>
        <begin position="333"/>
        <end position="344"/>
    </location>
</feature>
<proteinExistence type="inferred from homology"/>
<evidence type="ECO:0000256" key="7">
    <source>
        <dbReference type="ARBA" id="ARBA00034734"/>
    </source>
</evidence>
<evidence type="ECO:0000256" key="1">
    <source>
        <dbReference type="ARBA" id="ARBA00004496"/>
    </source>
</evidence>
<dbReference type="InParanoid" id="A0A6P7XHT8"/>
<name>A0A6P7XHT8_9AMPH</name>
<sequence>MSQAEENLRSFLRRVESMQRKGQEAALAQEFQEIKNQTAVFRQAEDFSTEVGRNQENIKKNRYKDILPYDQTRVPLTLMVEEGQTNYINASFIQGLDNQRRYIATQGPLKDTMVDFWRMVWEYQVKVIVMACREVELGKKKCERYWPLDQEPSSFGPFTVFMVEKNMPNTEVVFRTLRVTFQGENRDIYHFQYVAWPDRGIPDSYDCFLEMIWLVRLYQGENRVPLCIHCSAGCGRTGVICTVEYIQELIYNQRIPSNFSIFQIVLEMRKQRPSAVQTKEQYEFVYHAVVEMFRKKLTDSIVNYENLKENKIPFYDDAVSLRTNRRAKPAPLRTTSYSRNTSVSAEPVRQSLLDPRRTEDMNDTYAVVNKFKKGTASSGLGDARCQQSTVQYDNVPVLGQGNPDQVVYSSVRPRSRVCNSPTVQTPPLDTNRLDGSQPVQSSYCLAGPPVPPEKPLGNNYAPDTDTREEGGTNDGTWAYNIPAYQTEKVDPGTRRPPSPVQNSPSKSNKLRQFFPMVLMSAGKKAAGISGSPSVEEYEDVPDPTRCSKSSLSPGNGLGFNYRIGRPKGPRDPPAEWSR</sequence>
<feature type="domain" description="Tyrosine-protein phosphatase" evidence="9">
    <location>
        <begin position="27"/>
        <end position="292"/>
    </location>
</feature>
<feature type="compositionally biased region" description="Polar residues" evidence="8">
    <location>
        <begin position="418"/>
        <end position="443"/>
    </location>
</feature>
<dbReference type="PANTHER" id="PTHR45983">
    <property type="entry name" value="TYROSINE PHOSPHATSE N18, PUTATIVE-RELATED"/>
    <property type="match status" value="1"/>
</dbReference>
<dbReference type="InterPro" id="IPR003595">
    <property type="entry name" value="Tyr_Pase_cat"/>
</dbReference>
<dbReference type="InterPro" id="IPR047170">
    <property type="entry name" value="PTN12/18/22"/>
</dbReference>
<evidence type="ECO:0000256" key="5">
    <source>
        <dbReference type="ARBA" id="ARBA00022801"/>
    </source>
</evidence>
<dbReference type="RefSeq" id="XP_030049834.1">
    <property type="nucleotide sequence ID" value="XM_030193974.1"/>
</dbReference>
<dbReference type="PRINTS" id="PR00700">
    <property type="entry name" value="PRTYPHPHTASE"/>
</dbReference>
<feature type="region of interest" description="Disordered" evidence="8">
    <location>
        <begin position="329"/>
        <end position="348"/>
    </location>
</feature>
<dbReference type="GO" id="GO:0005737">
    <property type="term" value="C:cytoplasm"/>
    <property type="evidence" value="ECO:0007669"/>
    <property type="project" value="UniProtKB-SubCell"/>
</dbReference>
<evidence type="ECO:0000259" key="9">
    <source>
        <dbReference type="PROSITE" id="PS50055"/>
    </source>
</evidence>
<keyword evidence="11" id="KW-1185">Reference proteome</keyword>
<dbReference type="Proteomes" id="UP000515156">
    <property type="component" value="Chromosome 2"/>
</dbReference>
<reference evidence="12" key="1">
    <citation type="submission" date="2025-08" db="UniProtKB">
        <authorList>
            <consortium name="RefSeq"/>
        </authorList>
    </citation>
    <scope>IDENTIFICATION</scope>
</reference>
<keyword evidence="5" id="KW-0378">Hydrolase</keyword>
<dbReference type="GeneID" id="115463460"/>
<evidence type="ECO:0000256" key="3">
    <source>
        <dbReference type="ARBA" id="ARBA00022490"/>
    </source>
</evidence>
<dbReference type="InterPro" id="IPR016130">
    <property type="entry name" value="Tyr_Pase_AS"/>
</dbReference>
<comment type="subcellular location">
    <subcellularLocation>
        <location evidence="1">Cytoplasm</location>
    </subcellularLocation>
</comment>
<comment type="similarity">
    <text evidence="7">Belongs to the protein-tyrosine phosphatase family. Non-receptor class 4 subfamily.</text>
</comment>
<evidence type="ECO:0000256" key="8">
    <source>
        <dbReference type="SAM" id="MobiDB-lite"/>
    </source>
</evidence>
<dbReference type="PROSITE" id="PS50056">
    <property type="entry name" value="TYR_PHOSPHATASE_2"/>
    <property type="match status" value="1"/>
</dbReference>
<evidence type="ECO:0000313" key="12">
    <source>
        <dbReference type="RefSeq" id="XP_030049834.1"/>
    </source>
</evidence>
<dbReference type="FunFam" id="3.90.190.10:FF:000045">
    <property type="entry name" value="Tyrosine-protein phosphatase non-receptor type 12"/>
    <property type="match status" value="1"/>
</dbReference>